<evidence type="ECO:0000313" key="3">
    <source>
        <dbReference type="Proteomes" id="UP000280861"/>
    </source>
</evidence>
<dbReference type="GO" id="GO:0009312">
    <property type="term" value="P:oligosaccharide biosynthetic process"/>
    <property type="evidence" value="ECO:0007669"/>
    <property type="project" value="InterPro"/>
</dbReference>
<dbReference type="AlphaFoldDB" id="A0A3P5WWP5"/>
<evidence type="ECO:0000313" key="2">
    <source>
        <dbReference type="EMBL" id="VDC25882.1"/>
    </source>
</evidence>
<keyword evidence="2" id="KW-0378">Hydrolase</keyword>
<dbReference type="EC" id="3.5.1.103" evidence="2"/>
<dbReference type="PANTHER" id="PTHR12993:SF29">
    <property type="entry name" value="BLR3841 PROTEIN"/>
    <property type="match status" value="1"/>
</dbReference>
<organism evidence="2 3">
    <name type="scientific">Arthrobacter ulcerisalmonis</name>
    <dbReference type="NCBI Taxonomy" id="2483813"/>
    <lineage>
        <taxon>Bacteria</taxon>
        <taxon>Bacillati</taxon>
        <taxon>Actinomycetota</taxon>
        <taxon>Actinomycetes</taxon>
        <taxon>Micrococcales</taxon>
        <taxon>Micrococcaceae</taxon>
        <taxon>Arthrobacter</taxon>
    </lineage>
</organism>
<dbReference type="GO" id="GO:0008757">
    <property type="term" value="F:S-adenosylmethionine-dependent methyltransferase activity"/>
    <property type="evidence" value="ECO:0007669"/>
    <property type="project" value="InterPro"/>
</dbReference>
<keyword evidence="1" id="KW-0862">Zinc</keyword>
<dbReference type="EMBL" id="UXAU01000023">
    <property type="protein sequence ID" value="VDC25882.1"/>
    <property type="molecule type" value="Genomic_DNA"/>
</dbReference>
<dbReference type="CDD" id="cd02440">
    <property type="entry name" value="AdoMet_MTases"/>
    <property type="match status" value="1"/>
</dbReference>
<name>A0A3P5WWP5_9MICC</name>
<keyword evidence="3" id="KW-1185">Reference proteome</keyword>
<dbReference type="OrthoDB" id="116799at2"/>
<dbReference type="RefSeq" id="WP_124091592.1">
    <property type="nucleotide sequence ID" value="NZ_CBCRYA010000020.1"/>
</dbReference>
<dbReference type="SUPFAM" id="SSF102588">
    <property type="entry name" value="LmbE-like"/>
    <property type="match status" value="1"/>
</dbReference>
<dbReference type="GO" id="GO:0016137">
    <property type="term" value="P:glycoside metabolic process"/>
    <property type="evidence" value="ECO:0007669"/>
    <property type="project" value="UniProtKB-ARBA"/>
</dbReference>
<reference evidence="2 3" key="1">
    <citation type="submission" date="2018-11" db="EMBL/GenBank/DDBJ databases">
        <authorList>
            <person name="Criscuolo A."/>
        </authorList>
    </citation>
    <scope>NUCLEOTIDE SEQUENCE [LARGE SCALE GENOMIC DNA]</scope>
    <source>
        <strain evidence="2">AT11b</strain>
    </source>
</reference>
<dbReference type="Pfam" id="PF05401">
    <property type="entry name" value="NodS"/>
    <property type="match status" value="1"/>
</dbReference>
<dbReference type="Pfam" id="PF02585">
    <property type="entry name" value="PIG-L"/>
    <property type="match status" value="1"/>
</dbReference>
<protein>
    <submittedName>
        <fullName evidence="2">1D-myo-inositol 2-acetamido-2-deoxy-alpha-D-glucopyranoside deacetylase</fullName>
        <ecNumber evidence="2">3.5.1.103</ecNumber>
    </submittedName>
</protein>
<dbReference type="Proteomes" id="UP000280861">
    <property type="component" value="Unassembled WGS sequence"/>
</dbReference>
<dbReference type="SUPFAM" id="SSF53335">
    <property type="entry name" value="S-adenosyl-L-methionine-dependent methyltransferases"/>
    <property type="match status" value="1"/>
</dbReference>
<dbReference type="InterPro" id="IPR008715">
    <property type="entry name" value="SAM-MeTfrase_NodS-like"/>
</dbReference>
<evidence type="ECO:0000256" key="1">
    <source>
        <dbReference type="ARBA" id="ARBA00022833"/>
    </source>
</evidence>
<dbReference type="InterPro" id="IPR024078">
    <property type="entry name" value="LmbE-like_dom_sf"/>
</dbReference>
<dbReference type="GO" id="GO:0035595">
    <property type="term" value="F:N-acetylglucosaminylinositol deacetylase activity"/>
    <property type="evidence" value="ECO:0007669"/>
    <property type="project" value="UniProtKB-EC"/>
</dbReference>
<accession>A0A3P5WWP5</accession>
<dbReference type="Gene3D" id="3.40.50.150">
    <property type="entry name" value="Vaccinia Virus protein VP39"/>
    <property type="match status" value="1"/>
</dbReference>
<dbReference type="InterPro" id="IPR003737">
    <property type="entry name" value="GlcNAc_PI_deacetylase-related"/>
</dbReference>
<gene>
    <name evidence="2" type="primary">mshB</name>
    <name evidence="2" type="ORF">PSET11_01646</name>
</gene>
<dbReference type="PANTHER" id="PTHR12993">
    <property type="entry name" value="N-ACETYLGLUCOSAMINYL-PHOSPHATIDYLINOSITOL DE-N-ACETYLASE-RELATED"/>
    <property type="match status" value="1"/>
</dbReference>
<proteinExistence type="predicted"/>
<sequence length="454" mass="49166">MVSFTLAEPGTLESDWAEALAGGSVAPLVLDWSRFDRLVVLAAHPDDESLAAGGLISQAHAHHVDIVLIVATRGQNSHPQSPTMTPDQLGDLRIHELRRALACLAHDAVLLEGGFVDGRLADSRSQLAAELNGLCSQDPARVLLVAPWSGDGHTDHEVAGDVALQVAASTGCAVLEYPIWLWFWGTPSSGDVPWAALRSLELGETERGRKALAMAEHRSQVEPLSPAAGDETLLPGHVLDYFRRPFEVFIDSAGRFLPPQRQGTSWVGNRFDLIHAQGAEPWQAPSSWYEERKRALTLAALPHPRFSSALEIGCSTGVLTAELAHRCEKLLGIDVSGEAVSTAVARTAALPGVRIVQLEVPASWPNEHFDLYVLSETGYYFSGDELSHLLQQMAHSALPGAAVVACHWRHPIDGWPLNGDAVHDALRNDARLTGLGCYLEDDFRLDLFAFTDPS</sequence>
<dbReference type="Gene3D" id="3.40.50.10320">
    <property type="entry name" value="LmbE-like"/>
    <property type="match status" value="1"/>
</dbReference>
<dbReference type="InterPro" id="IPR029063">
    <property type="entry name" value="SAM-dependent_MTases_sf"/>
</dbReference>